<dbReference type="Gene3D" id="1.20.1740.10">
    <property type="entry name" value="Amino acid/polyamine transporter I"/>
    <property type="match status" value="1"/>
</dbReference>
<evidence type="ECO:0000256" key="4">
    <source>
        <dbReference type="ARBA" id="ARBA00022989"/>
    </source>
</evidence>
<evidence type="ECO:0000256" key="3">
    <source>
        <dbReference type="ARBA" id="ARBA00022692"/>
    </source>
</evidence>
<feature type="transmembrane region" description="Helical" evidence="6">
    <location>
        <begin position="43"/>
        <end position="66"/>
    </location>
</feature>
<feature type="transmembrane region" description="Helical" evidence="6">
    <location>
        <begin position="126"/>
        <end position="145"/>
    </location>
</feature>
<keyword evidence="3 6" id="KW-0812">Transmembrane</keyword>
<protein>
    <submittedName>
        <fullName evidence="7">Amino acid permease</fullName>
    </submittedName>
</protein>
<dbReference type="Pfam" id="PF13520">
    <property type="entry name" value="AA_permease_2"/>
    <property type="match status" value="1"/>
</dbReference>
<gene>
    <name evidence="7" type="ORF">PYTT_0390</name>
</gene>
<feature type="transmembrane region" description="Helical" evidence="6">
    <location>
        <begin position="276"/>
        <end position="302"/>
    </location>
</feature>
<dbReference type="STRING" id="1679444.PYTT_0390"/>
<accession>A0A1C7PDA2</accession>
<evidence type="ECO:0000313" key="7">
    <source>
        <dbReference type="EMBL" id="SEH74380.1"/>
    </source>
</evidence>
<proteinExistence type="predicted"/>
<dbReference type="PIRSF" id="PIRSF006060">
    <property type="entry name" value="AA_transporter"/>
    <property type="match status" value="1"/>
</dbReference>
<feature type="transmembrane region" description="Helical" evidence="6">
    <location>
        <begin position="403"/>
        <end position="422"/>
    </location>
</feature>
<sequence>MDSPRPVKNMRIWSVAALGIGSMVGAGIFSLMGQAAIEAGNAVYISFLIGGIIAFLSGLTYAHLGVRYPSSGGIIDYFNTAFGIGTLSGGLSLVYCATLVITIAMVAQAFGAYGASLCAILGMPGIPPAILSSLAIVVLGVLNMLNAGLVGRAEVTLVCIKLGILVILIMAGIPSIHSSHFSAGIGDTPLLGLFGSVGLTFFAYSGYGMMANASANLINAKKELPRAIFLAIGIVMALYVVLSIVIMHQVSPQELAEHADTAVAQAAAPILGKAGYIAVSFAALIATSSAINATFFSTIRIAQGLAAQKELGKLFTIRAWKNGSWGYVLSIVLILLIAYIFNLGETAKIAGATFLISYLAVYIAHWKLRKNTHAHPLWIILGFFSMLAMFIGYLVSLYVETPLLVAILIGIMALCFLFEWFLQWRFRRSG</sequence>
<dbReference type="PANTHER" id="PTHR42770:SF11">
    <property type="entry name" value="INNER MEMBRANE TRANSPORT PROTEIN YBAT"/>
    <property type="match status" value="1"/>
</dbReference>
<keyword evidence="8" id="KW-1185">Reference proteome</keyword>
<feature type="transmembrane region" description="Helical" evidence="6">
    <location>
        <begin position="377"/>
        <end position="397"/>
    </location>
</feature>
<dbReference type="PANTHER" id="PTHR42770">
    <property type="entry name" value="AMINO ACID TRANSPORTER-RELATED"/>
    <property type="match status" value="1"/>
</dbReference>
<feature type="transmembrane region" description="Helical" evidence="6">
    <location>
        <begin position="323"/>
        <end position="341"/>
    </location>
</feature>
<dbReference type="PATRIC" id="fig|1679444.3.peg.2238"/>
<evidence type="ECO:0000256" key="2">
    <source>
        <dbReference type="ARBA" id="ARBA00022475"/>
    </source>
</evidence>
<feature type="transmembrane region" description="Helical" evidence="6">
    <location>
        <begin position="78"/>
        <end position="106"/>
    </location>
</feature>
<keyword evidence="4 6" id="KW-1133">Transmembrane helix</keyword>
<evidence type="ECO:0000313" key="8">
    <source>
        <dbReference type="Proteomes" id="UP000176204"/>
    </source>
</evidence>
<organism evidence="7 8">
    <name type="scientific">Akkermansia glycaniphila</name>
    <dbReference type="NCBI Taxonomy" id="1679444"/>
    <lineage>
        <taxon>Bacteria</taxon>
        <taxon>Pseudomonadati</taxon>
        <taxon>Verrucomicrobiota</taxon>
        <taxon>Verrucomicrobiia</taxon>
        <taxon>Verrucomicrobiales</taxon>
        <taxon>Akkermansiaceae</taxon>
        <taxon>Akkermansia</taxon>
    </lineage>
</organism>
<dbReference type="GO" id="GO:0005886">
    <property type="term" value="C:plasma membrane"/>
    <property type="evidence" value="ECO:0007669"/>
    <property type="project" value="UniProtKB-SubCell"/>
</dbReference>
<dbReference type="KEGG" id="agl:PYTT_0390"/>
<dbReference type="GO" id="GO:0022857">
    <property type="term" value="F:transmembrane transporter activity"/>
    <property type="evidence" value="ECO:0007669"/>
    <property type="project" value="InterPro"/>
</dbReference>
<reference evidence="8" key="1">
    <citation type="submission" date="2016-09" db="EMBL/GenBank/DDBJ databases">
        <authorList>
            <person name="Koehorst J."/>
        </authorList>
    </citation>
    <scope>NUCLEOTIDE SEQUENCE [LARGE SCALE GENOMIC DNA]</scope>
</reference>
<feature type="transmembrane region" description="Helical" evidence="6">
    <location>
        <begin position="189"/>
        <end position="207"/>
    </location>
</feature>
<feature type="transmembrane region" description="Helical" evidence="6">
    <location>
        <begin position="227"/>
        <end position="247"/>
    </location>
</feature>
<evidence type="ECO:0000256" key="1">
    <source>
        <dbReference type="ARBA" id="ARBA00004651"/>
    </source>
</evidence>
<keyword evidence="5 6" id="KW-0472">Membrane</keyword>
<dbReference type="OrthoDB" id="9804700at2"/>
<dbReference type="InterPro" id="IPR002293">
    <property type="entry name" value="AA/rel_permease1"/>
</dbReference>
<dbReference type="Proteomes" id="UP000176204">
    <property type="component" value="Chromosome I"/>
</dbReference>
<dbReference type="InterPro" id="IPR050367">
    <property type="entry name" value="APC_superfamily"/>
</dbReference>
<keyword evidence="2" id="KW-1003">Cell membrane</keyword>
<evidence type="ECO:0000256" key="5">
    <source>
        <dbReference type="ARBA" id="ARBA00023136"/>
    </source>
</evidence>
<evidence type="ECO:0000256" key="6">
    <source>
        <dbReference type="SAM" id="Phobius"/>
    </source>
</evidence>
<feature type="transmembrane region" description="Helical" evidence="6">
    <location>
        <begin position="157"/>
        <end position="177"/>
    </location>
</feature>
<dbReference type="AlphaFoldDB" id="A0A1C7PDA2"/>
<dbReference type="EMBL" id="LT629973">
    <property type="protein sequence ID" value="SEH74380.1"/>
    <property type="molecule type" value="Genomic_DNA"/>
</dbReference>
<dbReference type="RefSeq" id="WP_067773737.1">
    <property type="nucleotide sequence ID" value="NZ_LIGX01000014.1"/>
</dbReference>
<comment type="subcellular location">
    <subcellularLocation>
        <location evidence="1">Cell membrane</location>
        <topology evidence="1">Multi-pass membrane protein</topology>
    </subcellularLocation>
</comment>
<name>A0A1C7PDA2_9BACT</name>
<feature type="transmembrane region" description="Helical" evidence="6">
    <location>
        <begin position="347"/>
        <end position="365"/>
    </location>
</feature>
<feature type="transmembrane region" description="Helical" evidence="6">
    <location>
        <begin position="12"/>
        <end position="37"/>
    </location>
</feature>